<feature type="compositionally biased region" description="Acidic residues" evidence="1">
    <location>
        <begin position="7"/>
        <end position="29"/>
    </location>
</feature>
<protein>
    <recommendedName>
        <fullName evidence="2">DUF7573 domain-containing protein</fullName>
    </recommendedName>
</protein>
<dbReference type="GeneID" id="39848283"/>
<sequence>MDRDASLDDFLDTTSSEEPDETPETDASETEGGVADRDADPETESGNGDAVPETQTVEPARSTGRWDPAGGVCDACGASVTRRWRETAADESEDTFVCVECKSW</sequence>
<evidence type="ECO:0000313" key="4">
    <source>
        <dbReference type="Proteomes" id="UP000296706"/>
    </source>
</evidence>
<feature type="domain" description="DUF7573" evidence="2">
    <location>
        <begin position="60"/>
        <end position="104"/>
    </location>
</feature>
<dbReference type="Proteomes" id="UP000296706">
    <property type="component" value="Chromosome"/>
</dbReference>
<keyword evidence="4" id="KW-1185">Reference proteome</keyword>
<evidence type="ECO:0000259" key="2">
    <source>
        <dbReference type="Pfam" id="PF24458"/>
    </source>
</evidence>
<dbReference type="Pfam" id="PF24458">
    <property type="entry name" value="DUF7573"/>
    <property type="match status" value="1"/>
</dbReference>
<feature type="region of interest" description="Disordered" evidence="1">
    <location>
        <begin position="1"/>
        <end position="72"/>
    </location>
</feature>
<organism evidence="3 4">
    <name type="scientific">Halapricum salinum</name>
    <dbReference type="NCBI Taxonomy" id="1457250"/>
    <lineage>
        <taxon>Archaea</taxon>
        <taxon>Methanobacteriati</taxon>
        <taxon>Methanobacteriota</taxon>
        <taxon>Stenosarchaea group</taxon>
        <taxon>Halobacteria</taxon>
        <taxon>Halobacteriales</taxon>
        <taxon>Haloarculaceae</taxon>
        <taxon>Halapricum</taxon>
    </lineage>
</organism>
<evidence type="ECO:0000313" key="3">
    <source>
        <dbReference type="EMBL" id="QCC51629.1"/>
    </source>
</evidence>
<dbReference type="STRING" id="1457250.GCA_000755225_00810"/>
<dbReference type="InterPro" id="IPR055995">
    <property type="entry name" value="DUF7573"/>
</dbReference>
<reference evidence="3 4" key="1">
    <citation type="journal article" date="2019" name="Nat. Commun.">
        <title>A new type of DNA phosphorothioation-based antiviral system in archaea.</title>
        <authorList>
            <person name="Xiong L."/>
            <person name="Liu S."/>
            <person name="Chen S."/>
            <person name="Xiao Y."/>
            <person name="Zhu B."/>
            <person name="Gao Y."/>
            <person name="Zhang Y."/>
            <person name="Chen B."/>
            <person name="Luo J."/>
            <person name="Deng Z."/>
            <person name="Chen X."/>
            <person name="Wang L."/>
            <person name="Chen S."/>
        </authorList>
    </citation>
    <scope>NUCLEOTIDE SEQUENCE [LARGE SCALE GENOMIC DNA]</scope>
    <source>
        <strain evidence="3 4">CBA1105</strain>
    </source>
</reference>
<dbReference type="KEGG" id="hsn:DV733_10430"/>
<accession>A0A4D6HCB6</accession>
<proteinExistence type="predicted"/>
<evidence type="ECO:0000256" key="1">
    <source>
        <dbReference type="SAM" id="MobiDB-lite"/>
    </source>
</evidence>
<name>A0A4D6HCB6_9EURY</name>
<dbReference type="EMBL" id="CP031310">
    <property type="protein sequence ID" value="QCC51629.1"/>
    <property type="molecule type" value="Genomic_DNA"/>
</dbReference>
<gene>
    <name evidence="3" type="ORF">DV733_10430</name>
</gene>
<dbReference type="OrthoDB" id="157634at2157"/>
<dbReference type="RefSeq" id="WP_049994758.1">
    <property type="nucleotide sequence ID" value="NZ_CP031310.1"/>
</dbReference>
<dbReference type="AlphaFoldDB" id="A0A4D6HCB6"/>